<comment type="caution">
    <text evidence="1">The sequence shown here is derived from an EMBL/GenBank/DDBJ whole genome shotgun (WGS) entry which is preliminary data.</text>
</comment>
<proteinExistence type="predicted"/>
<evidence type="ECO:0000313" key="1">
    <source>
        <dbReference type="EMBL" id="CAF88248.1"/>
    </source>
</evidence>
<reference evidence="1" key="2">
    <citation type="submission" date="2004-02" db="EMBL/GenBank/DDBJ databases">
        <authorList>
            <consortium name="Genoscope"/>
            <consortium name="Whitehead Institute Centre for Genome Research"/>
        </authorList>
    </citation>
    <scope>NUCLEOTIDE SEQUENCE</scope>
</reference>
<dbReference type="EMBL" id="CAAE01004224">
    <property type="protein sequence ID" value="CAF88248.1"/>
    <property type="molecule type" value="Genomic_DNA"/>
</dbReference>
<dbReference type="OrthoDB" id="8928744at2759"/>
<dbReference type="AlphaFoldDB" id="Q4TFT4"/>
<feature type="non-terminal residue" evidence="1">
    <location>
        <position position="1"/>
    </location>
</feature>
<dbReference type="Gene3D" id="1.20.1050.130">
    <property type="match status" value="2"/>
</dbReference>
<organism evidence="1">
    <name type="scientific">Tetraodon nigroviridis</name>
    <name type="common">Spotted green pufferfish</name>
    <name type="synonym">Chelonodon nigroviridis</name>
    <dbReference type="NCBI Taxonomy" id="99883"/>
    <lineage>
        <taxon>Eukaryota</taxon>
        <taxon>Metazoa</taxon>
        <taxon>Chordata</taxon>
        <taxon>Craniata</taxon>
        <taxon>Vertebrata</taxon>
        <taxon>Euteleostomi</taxon>
        <taxon>Actinopterygii</taxon>
        <taxon>Neopterygii</taxon>
        <taxon>Teleostei</taxon>
        <taxon>Neoteleostei</taxon>
        <taxon>Acanthomorphata</taxon>
        <taxon>Eupercaria</taxon>
        <taxon>Tetraodontiformes</taxon>
        <taxon>Tetradontoidea</taxon>
        <taxon>Tetraodontidae</taxon>
        <taxon>Tetraodon</taxon>
    </lineage>
</organism>
<dbReference type="KEGG" id="tng:GSTEN00001470G001"/>
<reference evidence="1" key="1">
    <citation type="journal article" date="2004" name="Nature">
        <title>Genome duplication in the teleost fish Tetraodon nigroviridis reveals the early vertebrate proto-karyotype.</title>
        <authorList>
            <person name="Jaillon O."/>
            <person name="Aury J.-M."/>
            <person name="Brunet F."/>
            <person name="Petit J.-L."/>
            <person name="Stange-Thomann N."/>
            <person name="Mauceli E."/>
            <person name="Bouneau L."/>
            <person name="Fischer C."/>
            <person name="Ozouf-Costaz C."/>
            <person name="Bernot A."/>
            <person name="Nicaud S."/>
            <person name="Jaffe D."/>
            <person name="Fisher S."/>
            <person name="Lutfalla G."/>
            <person name="Dossat C."/>
            <person name="Segurens B."/>
            <person name="Dasilva C."/>
            <person name="Salanoubat M."/>
            <person name="Levy M."/>
            <person name="Boudet N."/>
            <person name="Castellano S."/>
            <person name="Anthouard V."/>
            <person name="Jubin C."/>
            <person name="Castelli V."/>
            <person name="Katinka M."/>
            <person name="Vacherie B."/>
            <person name="Biemont C."/>
            <person name="Skalli Z."/>
            <person name="Cattolico L."/>
            <person name="Poulain J."/>
            <person name="De Berardinis V."/>
            <person name="Cruaud C."/>
            <person name="Duprat S."/>
            <person name="Brottier P."/>
            <person name="Coutanceau J.-P."/>
            <person name="Gouzy J."/>
            <person name="Parra G."/>
            <person name="Lardier G."/>
            <person name="Chapple C."/>
            <person name="McKernan K.J."/>
            <person name="McEwan P."/>
            <person name="Bosak S."/>
            <person name="Kellis M."/>
            <person name="Volff J.-N."/>
            <person name="Guigo R."/>
            <person name="Zody M.C."/>
            <person name="Mesirov J."/>
            <person name="Lindblad-Toh K."/>
            <person name="Birren B."/>
            <person name="Nusbaum C."/>
            <person name="Kahn D."/>
            <person name="Robinson-Rechavi M."/>
            <person name="Laudet V."/>
            <person name="Schachter V."/>
            <person name="Quetier F."/>
            <person name="Saurin W."/>
            <person name="Scarpelli C."/>
            <person name="Wincker P."/>
            <person name="Lander E.S."/>
            <person name="Weissenbach J."/>
            <person name="Roest Crollius H."/>
        </authorList>
    </citation>
    <scope>NUCLEOTIDE SEQUENCE [LARGE SCALE GENOMIC DNA]</scope>
</reference>
<protein>
    <submittedName>
        <fullName evidence="1">(spotted green pufferfish) hypothetical protein</fullName>
    </submittedName>
</protein>
<dbReference type="InterPro" id="IPR036282">
    <property type="entry name" value="Glutathione-S-Trfase_C_sf"/>
</dbReference>
<gene>
    <name evidence="1" type="ORF">GSTENG00001470001</name>
</gene>
<name>Q4TFT4_TETNG</name>
<dbReference type="SUPFAM" id="SSF47616">
    <property type="entry name" value="GST C-terminal domain-like"/>
    <property type="match status" value="1"/>
</dbReference>
<sequence>ALLAADMWKASVKVTVEEGQDTRLRVSDVVQFSDCDSISRYLARVAPALGLYGSSTMEQTEDLPGGHALTLADISVWASLKGQAEWPSQARSFSHVSRWFFFLSSQVPFSAVGNKYSKKSLPLAKSTSDEKKQDVGKFVDLPGAEMGKVVVRFPPEASG</sequence>
<accession>Q4TFT4</accession>